<dbReference type="SUPFAM" id="SSF81321">
    <property type="entry name" value="Family A G protein-coupled receptor-like"/>
    <property type="match status" value="1"/>
</dbReference>
<evidence type="ECO:0000313" key="14">
    <source>
        <dbReference type="Proteomes" id="UP001634394"/>
    </source>
</evidence>
<dbReference type="GO" id="GO:0004930">
    <property type="term" value="F:G protein-coupled receptor activity"/>
    <property type="evidence" value="ECO:0007669"/>
    <property type="project" value="UniProtKB-KW"/>
</dbReference>
<dbReference type="Proteomes" id="UP001634394">
    <property type="component" value="Unassembled WGS sequence"/>
</dbReference>
<dbReference type="GO" id="GO:0005886">
    <property type="term" value="C:plasma membrane"/>
    <property type="evidence" value="ECO:0007669"/>
    <property type="project" value="UniProtKB-SubCell"/>
</dbReference>
<dbReference type="InterPro" id="IPR000276">
    <property type="entry name" value="GPCR_Rhodpsn"/>
</dbReference>
<keyword evidence="8 11" id="KW-0472">Membrane</keyword>
<dbReference type="AlphaFoldDB" id="A0ABD3VWC6"/>
<evidence type="ECO:0000256" key="11">
    <source>
        <dbReference type="SAM" id="Phobius"/>
    </source>
</evidence>
<keyword evidence="6 11" id="KW-1133">Transmembrane helix</keyword>
<keyword evidence="3" id="KW-0433">Leucine-rich repeat</keyword>
<evidence type="ECO:0000256" key="10">
    <source>
        <dbReference type="ARBA" id="ARBA00023224"/>
    </source>
</evidence>
<feature type="transmembrane region" description="Helical" evidence="11">
    <location>
        <begin position="384"/>
        <end position="406"/>
    </location>
</feature>
<dbReference type="PRINTS" id="PR00237">
    <property type="entry name" value="GPCRRHODOPSN"/>
</dbReference>
<evidence type="ECO:0000256" key="6">
    <source>
        <dbReference type="ARBA" id="ARBA00022989"/>
    </source>
</evidence>
<evidence type="ECO:0000256" key="2">
    <source>
        <dbReference type="ARBA" id="ARBA00022475"/>
    </source>
</evidence>
<dbReference type="Pfam" id="PF00001">
    <property type="entry name" value="7tm_1"/>
    <property type="match status" value="1"/>
</dbReference>
<feature type="transmembrane region" description="Helical" evidence="11">
    <location>
        <begin position="253"/>
        <end position="277"/>
    </location>
</feature>
<evidence type="ECO:0000259" key="12">
    <source>
        <dbReference type="PROSITE" id="PS50262"/>
    </source>
</evidence>
<proteinExistence type="predicted"/>
<dbReference type="SUPFAM" id="SSF52058">
    <property type="entry name" value="L domain-like"/>
    <property type="match status" value="1"/>
</dbReference>
<sequence>MTIESGVFRDLKNISEIYLTHLDISFLESDTFEGLNKLKKIDLRFNKICRVENRAFYRLEKLESLLISYNEIKIYDIEIFSGLTSLRYLETDEYELCYLKPSSVDEANCHLSQTYKLYSCDELVRNVSLRVMLWIMGLLSLVGNLSSFIYRKWKLGLQLKMGYGMFVTNLVVADALMGIYLLIMAVADTYFRKTPAASNTCGQSTAYCTTAGVISTLSSEASTFFVMLITLDRILVVKFPFGQVKLTPSTCKVASFLAWLIAIALSVLPFGMNMYFIGKFYSRTSVWFLLPLTRDNTPGWEYVFAIFITIHFFLFLLIVIGQVLIFKAMRTKSPVLHRQKHSRDQTLTVARNLLLVVFANFLGWFPIGIIGILALLNYTIPLDVYSWASVVILPINSVLNPILYTLSALIKKEKFVPASCEQDIISKEDIRRLDELFSFDVLHANDVRKLTCAATCIESRTLNLKQIDLVTRKIAERVDFLHKRMLYYGNLTMDNIWIFLDNDDIKGVWLQGMPKRAVNKQMQSTDIQFLDSFRQKLLQSGGHIVHEIEEQY</sequence>
<dbReference type="PANTHER" id="PTHR24372">
    <property type="entry name" value="GLYCOPROTEIN HORMONE RECEPTOR"/>
    <property type="match status" value="1"/>
</dbReference>
<dbReference type="PROSITE" id="PS50262">
    <property type="entry name" value="G_PROTEIN_RECEP_F1_2"/>
    <property type="match status" value="1"/>
</dbReference>
<gene>
    <name evidence="13" type="ORF">ACJMK2_043258</name>
</gene>
<feature type="transmembrane region" description="Helical" evidence="11">
    <location>
        <begin position="131"/>
        <end position="150"/>
    </location>
</feature>
<feature type="transmembrane region" description="Helical" evidence="11">
    <location>
        <begin position="349"/>
        <end position="378"/>
    </location>
</feature>
<keyword evidence="9" id="KW-0675">Receptor</keyword>
<evidence type="ECO:0000313" key="13">
    <source>
        <dbReference type="EMBL" id="KAL3865911.1"/>
    </source>
</evidence>
<evidence type="ECO:0000256" key="3">
    <source>
        <dbReference type="ARBA" id="ARBA00022614"/>
    </source>
</evidence>
<keyword evidence="4 11" id="KW-0812">Transmembrane</keyword>
<dbReference type="Gene3D" id="3.80.10.10">
    <property type="entry name" value="Ribonuclease Inhibitor"/>
    <property type="match status" value="1"/>
</dbReference>
<feature type="transmembrane region" description="Helical" evidence="11">
    <location>
        <begin position="302"/>
        <end position="328"/>
    </location>
</feature>
<dbReference type="InterPro" id="IPR017452">
    <property type="entry name" value="GPCR_Rhodpsn_7TM"/>
</dbReference>
<keyword evidence="5" id="KW-0677">Repeat</keyword>
<protein>
    <recommendedName>
        <fullName evidence="12">G-protein coupled receptors family 1 profile domain-containing protein</fullName>
    </recommendedName>
</protein>
<keyword evidence="7" id="KW-0297">G-protein coupled receptor</keyword>
<dbReference type="EMBL" id="JBJQND010000009">
    <property type="protein sequence ID" value="KAL3865911.1"/>
    <property type="molecule type" value="Genomic_DNA"/>
</dbReference>
<evidence type="ECO:0000256" key="9">
    <source>
        <dbReference type="ARBA" id="ARBA00023170"/>
    </source>
</evidence>
<keyword evidence="2" id="KW-1003">Cell membrane</keyword>
<dbReference type="Gene3D" id="1.20.1070.10">
    <property type="entry name" value="Rhodopsin 7-helix transmembrane proteins"/>
    <property type="match status" value="1"/>
</dbReference>
<dbReference type="InterPro" id="IPR001611">
    <property type="entry name" value="Leu-rich_rpt"/>
</dbReference>
<keyword evidence="14" id="KW-1185">Reference proteome</keyword>
<evidence type="ECO:0000256" key="4">
    <source>
        <dbReference type="ARBA" id="ARBA00022692"/>
    </source>
</evidence>
<evidence type="ECO:0000256" key="7">
    <source>
        <dbReference type="ARBA" id="ARBA00023040"/>
    </source>
</evidence>
<dbReference type="PANTHER" id="PTHR24372:SF77">
    <property type="entry name" value="G-PROTEIN COUPLED RECEPTORS FAMILY 1 PROFILE DOMAIN-CONTAINING PROTEIN"/>
    <property type="match status" value="1"/>
</dbReference>
<reference evidence="13 14" key="1">
    <citation type="submission" date="2024-11" db="EMBL/GenBank/DDBJ databases">
        <title>Chromosome-level genome assembly of the freshwater bivalve Anodonta woodiana.</title>
        <authorList>
            <person name="Chen X."/>
        </authorList>
    </citation>
    <scope>NUCLEOTIDE SEQUENCE [LARGE SCALE GENOMIC DNA]</scope>
    <source>
        <strain evidence="13">MN2024</strain>
        <tissue evidence="13">Gills</tissue>
    </source>
</reference>
<comment type="subcellular location">
    <subcellularLocation>
        <location evidence="1">Cell membrane</location>
        <topology evidence="1">Multi-pass membrane protein</topology>
    </subcellularLocation>
</comment>
<comment type="caution">
    <text evidence="13">The sequence shown here is derived from an EMBL/GenBank/DDBJ whole genome shotgun (WGS) entry which is preliminary data.</text>
</comment>
<name>A0ABD3VWC6_SINWO</name>
<dbReference type="Pfam" id="PF13855">
    <property type="entry name" value="LRR_8"/>
    <property type="match status" value="1"/>
</dbReference>
<feature type="transmembrane region" description="Helical" evidence="11">
    <location>
        <begin position="162"/>
        <end position="183"/>
    </location>
</feature>
<organism evidence="13 14">
    <name type="scientific">Sinanodonta woodiana</name>
    <name type="common">Chinese pond mussel</name>
    <name type="synonym">Anodonta woodiana</name>
    <dbReference type="NCBI Taxonomy" id="1069815"/>
    <lineage>
        <taxon>Eukaryota</taxon>
        <taxon>Metazoa</taxon>
        <taxon>Spiralia</taxon>
        <taxon>Lophotrochozoa</taxon>
        <taxon>Mollusca</taxon>
        <taxon>Bivalvia</taxon>
        <taxon>Autobranchia</taxon>
        <taxon>Heteroconchia</taxon>
        <taxon>Palaeoheterodonta</taxon>
        <taxon>Unionida</taxon>
        <taxon>Unionoidea</taxon>
        <taxon>Unionidae</taxon>
        <taxon>Unioninae</taxon>
        <taxon>Sinanodonta</taxon>
    </lineage>
</organism>
<evidence type="ECO:0000256" key="1">
    <source>
        <dbReference type="ARBA" id="ARBA00004651"/>
    </source>
</evidence>
<keyword evidence="10" id="KW-0807">Transducer</keyword>
<evidence type="ECO:0000256" key="5">
    <source>
        <dbReference type="ARBA" id="ARBA00022737"/>
    </source>
</evidence>
<evidence type="ECO:0000256" key="8">
    <source>
        <dbReference type="ARBA" id="ARBA00023136"/>
    </source>
</evidence>
<feature type="domain" description="G-protein coupled receptors family 1 profile" evidence="12">
    <location>
        <begin position="143"/>
        <end position="404"/>
    </location>
</feature>
<accession>A0ABD3VWC6</accession>
<dbReference type="InterPro" id="IPR032675">
    <property type="entry name" value="LRR_dom_sf"/>
</dbReference>